<evidence type="ECO:0000256" key="3">
    <source>
        <dbReference type="ARBA" id="ARBA00022723"/>
    </source>
</evidence>
<keyword evidence="4" id="KW-0378">Hydrolase</keyword>
<accession>A0ABQ3GZI3</accession>
<keyword evidence="5" id="KW-0460">Magnesium</keyword>
<dbReference type="InterPro" id="IPR020583">
    <property type="entry name" value="Inositol_monoP_metal-BS"/>
</dbReference>
<dbReference type="InterPro" id="IPR051090">
    <property type="entry name" value="Inositol_monoP_superfamily"/>
</dbReference>
<dbReference type="PANTHER" id="PTHR43200">
    <property type="entry name" value="PHOSPHATASE"/>
    <property type="match status" value="1"/>
</dbReference>
<dbReference type="Proteomes" id="UP000604737">
    <property type="component" value="Unassembled WGS sequence"/>
</dbReference>
<dbReference type="SUPFAM" id="SSF56655">
    <property type="entry name" value="Carbohydrate phosphatase"/>
    <property type="match status" value="1"/>
</dbReference>
<reference evidence="7" key="1">
    <citation type="journal article" date="2019" name="Int. J. Syst. Evol. Microbiol.">
        <title>The Global Catalogue of Microorganisms (GCM) 10K type strain sequencing project: providing services to taxonomists for standard genome sequencing and annotation.</title>
        <authorList>
            <consortium name="The Broad Institute Genomics Platform"/>
            <consortium name="The Broad Institute Genome Sequencing Center for Infectious Disease"/>
            <person name="Wu L."/>
            <person name="Ma J."/>
        </authorList>
    </citation>
    <scope>NUCLEOTIDE SEQUENCE [LARGE SCALE GENOMIC DNA]</scope>
    <source>
        <strain evidence="7">KCTC 23701</strain>
    </source>
</reference>
<proteinExistence type="inferred from homology"/>
<organism evidence="6 7">
    <name type="scientific">Jeongeupia chitinilytica</name>
    <dbReference type="NCBI Taxonomy" id="1041641"/>
    <lineage>
        <taxon>Bacteria</taxon>
        <taxon>Pseudomonadati</taxon>
        <taxon>Pseudomonadota</taxon>
        <taxon>Betaproteobacteria</taxon>
        <taxon>Neisseriales</taxon>
        <taxon>Chitinibacteraceae</taxon>
        <taxon>Jeongeupia</taxon>
    </lineage>
</organism>
<protein>
    <submittedName>
        <fullName evidence="6">Histidinol-phosphatase</fullName>
    </submittedName>
</protein>
<sequence>MGLSYGYGGAATGLRGSLPDVQMMRVPAMPIPSADQLALAQQLADASAEVIRSFYRSAFTIIDKDDDSPVTQADREAEKAMRALIAARRPQDGIIGEEFGEQNADADWVWVLDPVDGTKSFTVGRPLFVTLIGLMYRGEPVFGVINQPITADRWLGGEGVPTTLNGQPVKSSDVEALAGAIIGTTGPEYLPHARPVFESLAKRSRYQIYGGDGYLYAQLASGWLQLVVEEGLKLHDFAALAPVVNAAGGRMTDWQGRNLHRHSEGCVLAAANATLHAAVLPELAALAV</sequence>
<dbReference type="PANTHER" id="PTHR43200:SF6">
    <property type="entry name" value="3'(2'),5'-BISPHOSPHATE NUCLEOTIDASE"/>
    <property type="match status" value="1"/>
</dbReference>
<dbReference type="EMBL" id="BMYO01000005">
    <property type="protein sequence ID" value="GHD62972.1"/>
    <property type="molecule type" value="Genomic_DNA"/>
</dbReference>
<comment type="similarity">
    <text evidence="2">Belongs to the inositol monophosphatase superfamily.</text>
</comment>
<name>A0ABQ3GZI3_9NEIS</name>
<gene>
    <name evidence="6" type="ORF">GCM10007350_19480</name>
</gene>
<dbReference type="Pfam" id="PF00459">
    <property type="entry name" value="Inositol_P"/>
    <property type="match status" value="1"/>
</dbReference>
<dbReference type="Gene3D" id="3.30.540.10">
    <property type="entry name" value="Fructose-1,6-Bisphosphatase, subunit A, domain 1"/>
    <property type="match status" value="1"/>
</dbReference>
<dbReference type="PROSITE" id="PS00629">
    <property type="entry name" value="IMP_1"/>
    <property type="match status" value="1"/>
</dbReference>
<evidence type="ECO:0000256" key="5">
    <source>
        <dbReference type="ARBA" id="ARBA00022842"/>
    </source>
</evidence>
<keyword evidence="3" id="KW-0479">Metal-binding</keyword>
<comment type="cofactor">
    <cofactor evidence="1">
        <name>Mg(2+)</name>
        <dbReference type="ChEBI" id="CHEBI:18420"/>
    </cofactor>
</comment>
<evidence type="ECO:0000256" key="1">
    <source>
        <dbReference type="ARBA" id="ARBA00001946"/>
    </source>
</evidence>
<dbReference type="InterPro" id="IPR000760">
    <property type="entry name" value="Inositol_monophosphatase-like"/>
</dbReference>
<comment type="caution">
    <text evidence="6">The sequence shown here is derived from an EMBL/GenBank/DDBJ whole genome shotgun (WGS) entry which is preliminary data.</text>
</comment>
<keyword evidence="7" id="KW-1185">Reference proteome</keyword>
<evidence type="ECO:0000256" key="2">
    <source>
        <dbReference type="ARBA" id="ARBA00009759"/>
    </source>
</evidence>
<evidence type="ECO:0000313" key="6">
    <source>
        <dbReference type="EMBL" id="GHD62972.1"/>
    </source>
</evidence>
<dbReference type="PRINTS" id="PR00377">
    <property type="entry name" value="IMPHPHTASES"/>
</dbReference>
<dbReference type="CDD" id="cd01641">
    <property type="entry name" value="Bacterial_IMPase_like_1"/>
    <property type="match status" value="1"/>
</dbReference>
<evidence type="ECO:0000256" key="4">
    <source>
        <dbReference type="ARBA" id="ARBA00022801"/>
    </source>
</evidence>
<dbReference type="Gene3D" id="3.40.190.80">
    <property type="match status" value="1"/>
</dbReference>
<evidence type="ECO:0000313" key="7">
    <source>
        <dbReference type="Proteomes" id="UP000604737"/>
    </source>
</evidence>